<reference evidence="8" key="1">
    <citation type="journal article" date="2019" name="Int. J. Syst. Evol. Microbiol.">
        <title>The Global Catalogue of Microorganisms (GCM) 10K type strain sequencing project: providing services to taxonomists for standard genome sequencing and annotation.</title>
        <authorList>
            <consortium name="The Broad Institute Genomics Platform"/>
            <consortium name="The Broad Institute Genome Sequencing Center for Infectious Disease"/>
            <person name="Wu L."/>
            <person name="Ma J."/>
        </authorList>
    </citation>
    <scope>NUCLEOTIDE SEQUENCE [LARGE SCALE GENOMIC DNA]</scope>
    <source>
        <strain evidence="8">CGMCC 4.1799</strain>
    </source>
</reference>
<keyword evidence="4" id="KW-0812">Transmembrane</keyword>
<comment type="subcellular location">
    <subcellularLocation>
        <location evidence="1">Cell membrane</location>
        <topology evidence="1">Multi-pass membrane protein</topology>
    </subcellularLocation>
</comment>
<evidence type="ECO:0000256" key="6">
    <source>
        <dbReference type="ARBA" id="ARBA00023136"/>
    </source>
</evidence>
<dbReference type="EMBL" id="JBHSNL010000001">
    <property type="protein sequence ID" value="MFC5544622.1"/>
    <property type="molecule type" value="Genomic_DNA"/>
</dbReference>
<organism evidence="7 8">
    <name type="scientific">Marinobacter koreensis</name>
    <dbReference type="NCBI Taxonomy" id="335974"/>
    <lineage>
        <taxon>Bacteria</taxon>
        <taxon>Pseudomonadati</taxon>
        <taxon>Pseudomonadota</taxon>
        <taxon>Gammaproteobacteria</taxon>
        <taxon>Pseudomonadales</taxon>
        <taxon>Marinobacteraceae</taxon>
        <taxon>Marinobacter</taxon>
    </lineage>
</organism>
<comment type="caution">
    <text evidence="7">The sequence shown here is derived from an EMBL/GenBank/DDBJ whole genome shotgun (WGS) entry which is preliminary data.</text>
</comment>
<dbReference type="PIRSF" id="PIRSF019239">
    <property type="entry name" value="MrpE"/>
    <property type="match status" value="1"/>
</dbReference>
<dbReference type="NCBIfam" id="NF006518">
    <property type="entry name" value="PRK08965.1-2"/>
    <property type="match status" value="1"/>
</dbReference>
<evidence type="ECO:0000313" key="8">
    <source>
        <dbReference type="Proteomes" id="UP001596055"/>
    </source>
</evidence>
<sequence>MLDRLTFPQPWLSLSLFLIWQFLSEGVSGGSVVLGLVLAWAIPQLTQGFWPERPSLLKWWRMPGYLVHVLRDIVVASFEVAALILSARRPRSAFVVYPLELTDPLAITVLAGTISLTPGTVTVDVSDDHKSLLIHALDAESDEEVIHSIRNRYERRLLEMFE</sequence>
<accession>A0ABW0RKK4</accession>
<dbReference type="PANTHER" id="PTHR34584:SF1">
    <property type="entry name" value="NA(+)_H(+) ANTIPORTER SUBUNIT E1"/>
    <property type="match status" value="1"/>
</dbReference>
<name>A0ABW0RKK4_9GAMM</name>
<proteinExistence type="inferred from homology"/>
<gene>
    <name evidence="7" type="ORF">ACFPQA_06155</name>
</gene>
<dbReference type="RefSeq" id="WP_248154274.1">
    <property type="nucleotide sequence ID" value="NZ_JAKZAJ010000001.1"/>
</dbReference>
<keyword evidence="6" id="KW-0472">Membrane</keyword>
<keyword evidence="3" id="KW-1003">Cell membrane</keyword>
<evidence type="ECO:0000256" key="1">
    <source>
        <dbReference type="ARBA" id="ARBA00004651"/>
    </source>
</evidence>
<evidence type="ECO:0000256" key="5">
    <source>
        <dbReference type="ARBA" id="ARBA00022989"/>
    </source>
</evidence>
<dbReference type="PANTHER" id="PTHR34584">
    <property type="entry name" value="NA(+)/H(+) ANTIPORTER SUBUNIT E1"/>
    <property type="match status" value="1"/>
</dbReference>
<evidence type="ECO:0000256" key="2">
    <source>
        <dbReference type="ARBA" id="ARBA00006228"/>
    </source>
</evidence>
<comment type="similarity">
    <text evidence="2">Belongs to the CPA3 antiporters (TC 2.A.63) subunit E family.</text>
</comment>
<keyword evidence="8" id="KW-1185">Reference proteome</keyword>
<keyword evidence="5" id="KW-1133">Transmembrane helix</keyword>
<evidence type="ECO:0000313" key="7">
    <source>
        <dbReference type="EMBL" id="MFC5544622.1"/>
    </source>
</evidence>
<evidence type="ECO:0000256" key="4">
    <source>
        <dbReference type="ARBA" id="ARBA00022692"/>
    </source>
</evidence>
<dbReference type="Pfam" id="PF01899">
    <property type="entry name" value="MNHE"/>
    <property type="match status" value="1"/>
</dbReference>
<dbReference type="InterPro" id="IPR002758">
    <property type="entry name" value="Cation_antiport_E"/>
</dbReference>
<evidence type="ECO:0000256" key="3">
    <source>
        <dbReference type="ARBA" id="ARBA00022475"/>
    </source>
</evidence>
<protein>
    <submittedName>
        <fullName evidence="7">Na+/H+ antiporter subunit E</fullName>
    </submittedName>
</protein>
<dbReference type="Proteomes" id="UP001596055">
    <property type="component" value="Unassembled WGS sequence"/>
</dbReference>